<dbReference type="Proteomes" id="UP000177996">
    <property type="component" value="Unassembled WGS sequence"/>
</dbReference>
<proteinExistence type="predicted"/>
<evidence type="ECO:0000313" key="3">
    <source>
        <dbReference type="Proteomes" id="UP000177996"/>
    </source>
</evidence>
<feature type="region of interest" description="Disordered" evidence="1">
    <location>
        <begin position="216"/>
        <end position="272"/>
    </location>
</feature>
<organism evidence="2 3">
    <name type="scientific">Candidatus Lloydbacteria bacterium RIFCSPHIGHO2_02_FULL_50_13</name>
    <dbReference type="NCBI Taxonomy" id="1798661"/>
    <lineage>
        <taxon>Bacteria</taxon>
        <taxon>Candidatus Lloydiibacteriota</taxon>
    </lineage>
</organism>
<evidence type="ECO:0000256" key="1">
    <source>
        <dbReference type="SAM" id="MobiDB-lite"/>
    </source>
</evidence>
<accession>A0A1G2D8D1</accession>
<gene>
    <name evidence="2" type="ORF">A3D65_05390</name>
</gene>
<feature type="compositionally biased region" description="Polar residues" evidence="1">
    <location>
        <begin position="216"/>
        <end position="225"/>
    </location>
</feature>
<comment type="caution">
    <text evidence="2">The sequence shown here is derived from an EMBL/GenBank/DDBJ whole genome shotgun (WGS) entry which is preliminary data.</text>
</comment>
<dbReference type="AlphaFoldDB" id="A0A1G2D8D1"/>
<evidence type="ECO:0000313" key="2">
    <source>
        <dbReference type="EMBL" id="OGZ09732.1"/>
    </source>
</evidence>
<dbReference type="STRING" id="1798661.A3D65_05390"/>
<dbReference type="EMBL" id="MHLL01000016">
    <property type="protein sequence ID" value="OGZ09732.1"/>
    <property type="molecule type" value="Genomic_DNA"/>
</dbReference>
<reference evidence="2 3" key="1">
    <citation type="journal article" date="2016" name="Nat. Commun.">
        <title>Thousands of microbial genomes shed light on interconnected biogeochemical processes in an aquifer system.</title>
        <authorList>
            <person name="Anantharaman K."/>
            <person name="Brown C.T."/>
            <person name="Hug L.A."/>
            <person name="Sharon I."/>
            <person name="Castelle C.J."/>
            <person name="Probst A.J."/>
            <person name="Thomas B.C."/>
            <person name="Singh A."/>
            <person name="Wilkins M.J."/>
            <person name="Karaoz U."/>
            <person name="Brodie E.L."/>
            <person name="Williams K.H."/>
            <person name="Hubbard S.S."/>
            <person name="Banfield J.F."/>
        </authorList>
    </citation>
    <scope>NUCLEOTIDE SEQUENCE [LARGE SCALE GENOMIC DNA]</scope>
</reference>
<name>A0A1G2D8D1_9BACT</name>
<protein>
    <submittedName>
        <fullName evidence="2">Uncharacterized protein</fullName>
    </submittedName>
</protein>
<sequence length="272" mass="29330">MLTTNTQQAQWAKLPQKIRDVLSSENTTVILDSIGEKYDLSELERGFLMRITGKLLSGALPPTEFVKKIIADIDVTREQAIIIAQDLNRDIFNDVKDFLKEVHGAGVKPSAPKPEKPASIPSAALPAIGPALPSSPAGPIRSDWGWHGALNKATGQVEYKREYAAPDDLLKRPFPPQGNTAGATHVGSIFEQKLGGAFRMKGESVQYEVAPAQGIQGQDTRSGLKTVSPRPDLVSAASKGLTLDSKKPALRVPHKPTEIKIPPAQATQPPRN</sequence>